<dbReference type="InterPro" id="IPR017853">
    <property type="entry name" value="GH"/>
</dbReference>
<keyword evidence="5 7" id="KW-0378">Hydrolase</keyword>
<evidence type="ECO:0000259" key="8">
    <source>
        <dbReference type="Pfam" id="PF18962"/>
    </source>
</evidence>
<evidence type="ECO:0000313" key="10">
    <source>
        <dbReference type="Proteomes" id="UP000318585"/>
    </source>
</evidence>
<comment type="catalytic activity">
    <reaction evidence="1 7">
        <text>The enzyme specifically hydrolyzes (1-&gt;4)-beta-D-galactosidic linkages in type I arabinogalactans.</text>
        <dbReference type="EC" id="3.2.1.89"/>
    </reaction>
</comment>
<evidence type="ECO:0000256" key="7">
    <source>
        <dbReference type="RuleBase" id="RU361192"/>
    </source>
</evidence>
<organism evidence="9 10">
    <name type="scientific">Flavobacterium franklandianum</name>
    <dbReference type="NCBI Taxonomy" id="2594430"/>
    <lineage>
        <taxon>Bacteria</taxon>
        <taxon>Pseudomonadati</taxon>
        <taxon>Bacteroidota</taxon>
        <taxon>Flavobacteriia</taxon>
        <taxon>Flavobacteriales</taxon>
        <taxon>Flavobacteriaceae</taxon>
        <taxon>Flavobacterium</taxon>
    </lineage>
</organism>
<dbReference type="AlphaFoldDB" id="A0A553CL22"/>
<evidence type="ECO:0000256" key="5">
    <source>
        <dbReference type="ARBA" id="ARBA00022801"/>
    </source>
</evidence>
<protein>
    <recommendedName>
        <fullName evidence="3 7">Arabinogalactan endo-beta-1,4-galactanase</fullName>
        <ecNumber evidence="3 7">3.2.1.89</ecNumber>
    </recommendedName>
</protein>
<keyword evidence="4 7" id="KW-0732">Signal</keyword>
<dbReference type="EC" id="3.2.1.89" evidence="3 7"/>
<evidence type="ECO:0000256" key="2">
    <source>
        <dbReference type="ARBA" id="ARBA00010687"/>
    </source>
</evidence>
<accession>A0A553CL22</accession>
<evidence type="ECO:0000256" key="6">
    <source>
        <dbReference type="ARBA" id="ARBA00023295"/>
    </source>
</evidence>
<evidence type="ECO:0000256" key="3">
    <source>
        <dbReference type="ARBA" id="ARBA00012556"/>
    </source>
</evidence>
<dbReference type="GO" id="GO:0031218">
    <property type="term" value="F:arabinogalactan endo-1,4-beta-galactosidase activity"/>
    <property type="evidence" value="ECO:0007669"/>
    <property type="project" value="UniProtKB-EC"/>
</dbReference>
<dbReference type="EMBL" id="VJZR01000005">
    <property type="protein sequence ID" value="TRX21222.1"/>
    <property type="molecule type" value="Genomic_DNA"/>
</dbReference>
<proteinExistence type="inferred from homology"/>
<keyword evidence="10" id="KW-1185">Reference proteome</keyword>
<keyword evidence="6 7" id="KW-0326">Glycosidase</keyword>
<dbReference type="Pfam" id="PF18962">
    <property type="entry name" value="Por_Secre_tail"/>
    <property type="match status" value="1"/>
</dbReference>
<evidence type="ECO:0000256" key="1">
    <source>
        <dbReference type="ARBA" id="ARBA00001695"/>
    </source>
</evidence>
<reference evidence="9 10" key="1">
    <citation type="submission" date="2019-07" db="EMBL/GenBank/DDBJ databases">
        <title>Novel species of Flavobacterium.</title>
        <authorList>
            <person name="Liu Q."/>
            <person name="Xin Y.-H."/>
        </authorList>
    </citation>
    <scope>NUCLEOTIDE SEQUENCE [LARGE SCALE GENOMIC DNA]</scope>
    <source>
        <strain evidence="9 10">LB3P56</strain>
    </source>
</reference>
<dbReference type="Proteomes" id="UP000318585">
    <property type="component" value="Unassembled WGS sequence"/>
</dbReference>
<comment type="similarity">
    <text evidence="2 7">Belongs to the glycosyl hydrolase 53 family.</text>
</comment>
<feature type="chain" id="PRO_5022247962" description="Arabinogalactan endo-beta-1,4-galactanase" evidence="7">
    <location>
        <begin position="27"/>
        <end position="559"/>
    </location>
</feature>
<name>A0A553CL22_9FLAO</name>
<dbReference type="InterPro" id="IPR026444">
    <property type="entry name" value="Secre_tail"/>
</dbReference>
<dbReference type="PANTHER" id="PTHR34983:SF1">
    <property type="entry name" value="ARABINOGALACTAN ENDO-BETA-1,4-GALACTANASE A"/>
    <property type="match status" value="1"/>
</dbReference>
<evidence type="ECO:0000256" key="4">
    <source>
        <dbReference type="ARBA" id="ARBA00022729"/>
    </source>
</evidence>
<dbReference type="Pfam" id="PF07745">
    <property type="entry name" value="Glyco_hydro_53"/>
    <property type="match status" value="1"/>
</dbReference>
<gene>
    <name evidence="9" type="ORF">FNW17_07665</name>
</gene>
<dbReference type="GO" id="GO:0045490">
    <property type="term" value="P:pectin catabolic process"/>
    <property type="evidence" value="ECO:0007669"/>
    <property type="project" value="TreeGrafter"/>
</dbReference>
<evidence type="ECO:0000313" key="9">
    <source>
        <dbReference type="EMBL" id="TRX21222.1"/>
    </source>
</evidence>
<dbReference type="PANTHER" id="PTHR34983">
    <property type="entry name" value="ARABINOGALACTAN ENDO-BETA-1,4-GALACTANASE A"/>
    <property type="match status" value="1"/>
</dbReference>
<dbReference type="InterPro" id="IPR011683">
    <property type="entry name" value="Glyco_hydro_53"/>
</dbReference>
<dbReference type="SUPFAM" id="SSF51445">
    <property type="entry name" value="(Trans)glycosidases"/>
    <property type="match status" value="1"/>
</dbReference>
<sequence>MNKIILQFRLILMPFLMFVTYFSSNAQTVTTPEFSKGGDVSWLPQMEATGYKFYDIDGTEKDCLQLLKDRGMNTIRLRVFVNPSNDKTNGHCSPTETVALAVRAKNMGMRIMIDFHYSDTWADPAHQTKPAAWASHSFADLQNDVYNHTYDVLNALKVAGVTPEWVQIGNEIPGGMLWPEGSTTNWSQLAQLLNKGYEATKAIDTAIKVIIHIDQGNNNARFRWFFDNVKTNNVKYDVIGMSYYPYWLNSDYTVTITNLENNLKEMVSRYGKEVMVVEVGGDYTKVQNTYDMLLAVIVAVKKVSDNKGLGVIYWEPQGEKSWSGYQLSAWQSNGKPSVALDAFKNDVNLVIEQVKIDGFAANPVEEEKNVSINLTYTANTATDYFYVGLFKRNSSGEWLQTIVESSGNQFLVPSAGTNVATQLTLGIPLATTPTASLTNGEYYDMYVELWTANWGTKLGSSLSSKLTIAARGSLGVEENNLAKELIVYPNPVTNTLSFKNTNNEIIKSLKITNIEGKTVYSNVNSEGQNTIDVSKLSSGIYILSIVAEDGTQQFKFIKK</sequence>
<feature type="signal peptide" evidence="7">
    <location>
        <begin position="1"/>
        <end position="26"/>
    </location>
</feature>
<dbReference type="RefSeq" id="WP_144071347.1">
    <property type="nucleotide sequence ID" value="NZ_VJZR01000005.1"/>
</dbReference>
<feature type="domain" description="Secretion system C-terminal sorting" evidence="8">
    <location>
        <begin position="487"/>
        <end position="557"/>
    </location>
</feature>
<dbReference type="GO" id="GO:0015926">
    <property type="term" value="F:glucosidase activity"/>
    <property type="evidence" value="ECO:0007669"/>
    <property type="project" value="InterPro"/>
</dbReference>
<comment type="caution">
    <text evidence="9">The sequence shown here is derived from an EMBL/GenBank/DDBJ whole genome shotgun (WGS) entry which is preliminary data.</text>
</comment>
<dbReference type="OrthoDB" id="291295at2"/>
<dbReference type="Gene3D" id="3.20.20.80">
    <property type="entry name" value="Glycosidases"/>
    <property type="match status" value="1"/>
</dbReference>
<dbReference type="NCBIfam" id="TIGR04183">
    <property type="entry name" value="Por_Secre_tail"/>
    <property type="match status" value="1"/>
</dbReference>